<dbReference type="SMART" id="SM00345">
    <property type="entry name" value="HTH_GNTR"/>
    <property type="match status" value="1"/>
</dbReference>
<dbReference type="PROSITE" id="PS50949">
    <property type="entry name" value="HTH_GNTR"/>
    <property type="match status" value="1"/>
</dbReference>
<protein>
    <submittedName>
        <fullName evidence="5">GntR family transcriptional regulator</fullName>
    </submittedName>
</protein>
<dbReference type="CDD" id="cd07377">
    <property type="entry name" value="WHTH_GntR"/>
    <property type="match status" value="1"/>
</dbReference>
<evidence type="ECO:0000259" key="4">
    <source>
        <dbReference type="PROSITE" id="PS50949"/>
    </source>
</evidence>
<keyword evidence="6" id="KW-1185">Reference proteome</keyword>
<evidence type="ECO:0000256" key="2">
    <source>
        <dbReference type="ARBA" id="ARBA00023125"/>
    </source>
</evidence>
<dbReference type="InterPro" id="IPR000524">
    <property type="entry name" value="Tscrpt_reg_HTH_GntR"/>
</dbReference>
<dbReference type="PANTHER" id="PTHR38445:SF6">
    <property type="entry name" value="GNTR-FAMILY TRANSCRIPTIONAL REGULATOR"/>
    <property type="match status" value="1"/>
</dbReference>
<dbReference type="InterPro" id="IPR036390">
    <property type="entry name" value="WH_DNA-bd_sf"/>
</dbReference>
<dbReference type="EMBL" id="BAAADJ010000061">
    <property type="protein sequence ID" value="GAA0342576.1"/>
    <property type="molecule type" value="Genomic_DNA"/>
</dbReference>
<feature type="domain" description="HTH gntR-type" evidence="4">
    <location>
        <begin position="7"/>
        <end position="75"/>
    </location>
</feature>
<proteinExistence type="predicted"/>
<evidence type="ECO:0000313" key="6">
    <source>
        <dbReference type="Proteomes" id="UP001500782"/>
    </source>
</evidence>
<organism evidence="5 6">
    <name type="scientific">Bacillus carboniphilus</name>
    <dbReference type="NCBI Taxonomy" id="86663"/>
    <lineage>
        <taxon>Bacteria</taxon>
        <taxon>Bacillati</taxon>
        <taxon>Bacillota</taxon>
        <taxon>Bacilli</taxon>
        <taxon>Bacillales</taxon>
        <taxon>Bacillaceae</taxon>
        <taxon>Bacillus</taxon>
    </lineage>
</organism>
<dbReference type="Pfam" id="PF00392">
    <property type="entry name" value="GntR"/>
    <property type="match status" value="1"/>
</dbReference>
<keyword evidence="2" id="KW-0238">DNA-binding</keyword>
<dbReference type="SUPFAM" id="SSF46785">
    <property type="entry name" value="Winged helix' DNA-binding domain"/>
    <property type="match status" value="1"/>
</dbReference>
<keyword evidence="3" id="KW-0804">Transcription</keyword>
<reference evidence="5 6" key="1">
    <citation type="journal article" date="2019" name="Int. J. Syst. Evol. Microbiol.">
        <title>The Global Catalogue of Microorganisms (GCM) 10K type strain sequencing project: providing services to taxonomists for standard genome sequencing and annotation.</title>
        <authorList>
            <consortium name="The Broad Institute Genomics Platform"/>
            <consortium name="The Broad Institute Genome Sequencing Center for Infectious Disease"/>
            <person name="Wu L."/>
            <person name="Ma J."/>
        </authorList>
    </citation>
    <scope>NUCLEOTIDE SEQUENCE [LARGE SCALE GENOMIC DNA]</scope>
    <source>
        <strain evidence="5 6">JCM 9731</strain>
    </source>
</reference>
<dbReference type="Gene3D" id="1.10.10.10">
    <property type="entry name" value="Winged helix-like DNA-binding domain superfamily/Winged helix DNA-binding domain"/>
    <property type="match status" value="1"/>
</dbReference>
<gene>
    <name evidence="5" type="ORF">GCM10008967_36250</name>
</gene>
<dbReference type="RefSeq" id="WP_343802269.1">
    <property type="nucleotide sequence ID" value="NZ_BAAADJ010000061.1"/>
</dbReference>
<dbReference type="InterPro" id="IPR036388">
    <property type="entry name" value="WH-like_DNA-bd_sf"/>
</dbReference>
<keyword evidence="1" id="KW-0805">Transcription regulation</keyword>
<evidence type="ECO:0000256" key="3">
    <source>
        <dbReference type="ARBA" id="ARBA00023163"/>
    </source>
</evidence>
<name>A0ABN0WNC4_9BACI</name>
<evidence type="ECO:0000256" key="1">
    <source>
        <dbReference type="ARBA" id="ARBA00023015"/>
    </source>
</evidence>
<comment type="caution">
    <text evidence="5">The sequence shown here is derived from an EMBL/GenBank/DDBJ whole genome shotgun (WGS) entry which is preliminary data.</text>
</comment>
<dbReference type="Proteomes" id="UP001500782">
    <property type="component" value="Unassembled WGS sequence"/>
</dbReference>
<evidence type="ECO:0000313" key="5">
    <source>
        <dbReference type="EMBL" id="GAA0342576.1"/>
    </source>
</evidence>
<accession>A0ABN0WNC4</accession>
<sequence>MEFNKVEPIYTQIIEDIKLKIINGTYLPGQEIPSRRQLAKDLGVNPNTIQRAYREMEEKKLIVTSRGQGSFITSDQTIINSLKDEALSRVVSQSVEKLRSFGRSDHEIIELIQKFMKGEHRK</sequence>
<dbReference type="PANTHER" id="PTHR38445">
    <property type="entry name" value="HTH-TYPE TRANSCRIPTIONAL REPRESSOR YTRA"/>
    <property type="match status" value="1"/>
</dbReference>